<protein>
    <submittedName>
        <fullName evidence="2">Uncharacterized protein</fullName>
    </submittedName>
</protein>
<keyword evidence="1" id="KW-0472">Membrane</keyword>
<reference evidence="3" key="1">
    <citation type="submission" date="2016-10" db="EMBL/GenBank/DDBJ databases">
        <authorList>
            <person name="Varghese N."/>
            <person name="Submissions S."/>
        </authorList>
    </citation>
    <scope>NUCLEOTIDE SEQUENCE [LARGE SCALE GENOMIC DNA]</scope>
    <source>
        <strain evidence="3">IBRC-M 10761</strain>
    </source>
</reference>
<dbReference type="OrthoDB" id="4335991at2"/>
<dbReference type="EMBL" id="FNZH01000005">
    <property type="protein sequence ID" value="SEJ56246.1"/>
    <property type="molecule type" value="Genomic_DNA"/>
</dbReference>
<organism evidence="2 3">
    <name type="scientific">Cyclobacterium xiamenense</name>
    <dbReference type="NCBI Taxonomy" id="1297121"/>
    <lineage>
        <taxon>Bacteria</taxon>
        <taxon>Pseudomonadati</taxon>
        <taxon>Bacteroidota</taxon>
        <taxon>Cytophagia</taxon>
        <taxon>Cytophagales</taxon>
        <taxon>Cyclobacteriaceae</taxon>
        <taxon>Cyclobacterium</taxon>
    </lineage>
</organism>
<keyword evidence="1" id="KW-1133">Transmembrane helix</keyword>
<dbReference type="AlphaFoldDB" id="A0A1H6ZUC5"/>
<keyword evidence="3" id="KW-1185">Reference proteome</keyword>
<evidence type="ECO:0000256" key="1">
    <source>
        <dbReference type="SAM" id="Phobius"/>
    </source>
</evidence>
<feature type="transmembrane region" description="Helical" evidence="1">
    <location>
        <begin position="102"/>
        <end position="120"/>
    </location>
</feature>
<gene>
    <name evidence="2" type="ORF">SAMN05192553_10599</name>
</gene>
<dbReference type="Proteomes" id="UP000199403">
    <property type="component" value="Unassembled WGS sequence"/>
</dbReference>
<sequence>MKKLLIIAAVINLAVAIIHTIIGESDIVAPLLATDAPDTVRWTLHSAWHMISVVLFISTLALFYVSRKGKDEPHSMVLSKYIGIQYVALAMVFVVTSLMYGIFFPQIVMLAPIGILAILASRAASD</sequence>
<name>A0A1H6ZUC5_9BACT</name>
<proteinExistence type="predicted"/>
<dbReference type="RefSeq" id="WP_092176387.1">
    <property type="nucleotide sequence ID" value="NZ_FNZH01000005.1"/>
</dbReference>
<dbReference type="STRING" id="1416801.SAMN05192553_10599"/>
<evidence type="ECO:0000313" key="2">
    <source>
        <dbReference type="EMBL" id="SEJ56246.1"/>
    </source>
</evidence>
<accession>A0A1H6ZUC5</accession>
<feature type="transmembrane region" description="Helical" evidence="1">
    <location>
        <begin position="47"/>
        <end position="65"/>
    </location>
</feature>
<keyword evidence="1" id="KW-0812">Transmembrane</keyword>
<evidence type="ECO:0000313" key="3">
    <source>
        <dbReference type="Proteomes" id="UP000199403"/>
    </source>
</evidence>
<feature type="transmembrane region" description="Helical" evidence="1">
    <location>
        <begin position="77"/>
        <end position="96"/>
    </location>
</feature>